<dbReference type="PATRIC" id="fig|196600.6.peg.355"/>
<dbReference type="Gene3D" id="3.40.50.620">
    <property type="entry name" value="HUPs"/>
    <property type="match status" value="1"/>
</dbReference>
<organism evidence="1 2">
    <name type="scientific">Vibrio vulnificus (strain YJ016)</name>
    <dbReference type="NCBI Taxonomy" id="196600"/>
    <lineage>
        <taxon>Bacteria</taxon>
        <taxon>Pseudomonadati</taxon>
        <taxon>Pseudomonadota</taxon>
        <taxon>Gammaproteobacteria</taxon>
        <taxon>Vibrionales</taxon>
        <taxon>Vibrionaceae</taxon>
        <taxon>Vibrio</taxon>
    </lineage>
</organism>
<sequence length="378" mass="44320">MKFCSNCVMPDTKPGIVLDERGFCNACRTKEVKEKIDWTARYNDLSLIVEDIKAQNNPFYDCIVAVSGGKDSWYQAAVLAEEFGLKVLCVTLAAHLPTTEGIDNLNEMIKDLNVDHMKITIKPSVFRKIRRKCFLRQGEPNWAEHCAMFSSVVNTALIYDVPLVVWGEDIAFEFGGLQRSESKPSAIAINKSDLIKEKTIHDWLDNDISERDIFFYKYPDYQKLQDAGVKSIYLGHFVRWYGRQNYEFVKKRGFTGRREGPLPGNFLDYDNIDEKLCEINIWFKYLKFGFWRATDQTCYDIWNDRMTRDEAVDIVNRLQAEFPSNDFEHFLRFHDITEEQFWETVEKFRNHDIWEQVDGEWKLKYTLEKSQSDEASNA</sequence>
<gene>
    <name evidence="1" type="ordered locus">VV0321</name>
</gene>
<dbReference type="SUPFAM" id="SSF52402">
    <property type="entry name" value="Adenine nucleotide alpha hydrolases-like"/>
    <property type="match status" value="1"/>
</dbReference>
<dbReference type="NCBIfam" id="TIGR03573">
    <property type="entry name" value="WbuX"/>
    <property type="match status" value="1"/>
</dbReference>
<accession>Q7MPP1</accession>
<dbReference type="KEGG" id="vvy:VV0321"/>
<proteinExistence type="predicted"/>
<dbReference type="Proteomes" id="UP000002675">
    <property type="component" value="Chromosome I"/>
</dbReference>
<dbReference type="InterPro" id="IPR014729">
    <property type="entry name" value="Rossmann-like_a/b/a_fold"/>
</dbReference>
<protein>
    <submittedName>
        <fullName evidence="1">Putitive LPS biosynthesis protein</fullName>
    </submittedName>
</protein>
<evidence type="ECO:0000313" key="1">
    <source>
        <dbReference type="EMBL" id="BAC93085.1"/>
    </source>
</evidence>
<dbReference type="RefSeq" id="WP_011149294.1">
    <property type="nucleotide sequence ID" value="NC_005139.1"/>
</dbReference>
<dbReference type="AlphaFoldDB" id="Q7MPP1"/>
<dbReference type="EMBL" id="BA000037">
    <property type="protein sequence ID" value="BAC93085.1"/>
    <property type="molecule type" value="Genomic_DNA"/>
</dbReference>
<evidence type="ECO:0000313" key="2">
    <source>
        <dbReference type="Proteomes" id="UP000002675"/>
    </source>
</evidence>
<name>Q7MPP1_VIBVY</name>
<dbReference type="InterPro" id="IPR020022">
    <property type="entry name" value="N-acetyl_sugar_amidoTrfase"/>
</dbReference>
<dbReference type="HOGENOM" id="CLU_056004_1_0_6"/>
<reference evidence="1 2" key="1">
    <citation type="journal article" date="2003" name="Genome Res.">
        <title>Comparative genome analysis of Vibrio vulnificus, a marine pathogen.</title>
        <authorList>
            <person name="Chen C.Y."/>
            <person name="Wu K.M."/>
            <person name="Chang Y.C."/>
            <person name="Chang C.H."/>
            <person name="Tsai H.C."/>
            <person name="Liao T.L."/>
            <person name="Liu Y.M."/>
            <person name="Chen H.J."/>
            <person name="Shen A.B."/>
            <person name="Li J.C."/>
            <person name="Su T.L."/>
            <person name="Shao C.P."/>
            <person name="Lee C.T."/>
            <person name="Hor L.I."/>
            <person name="Tsai S.F."/>
        </authorList>
    </citation>
    <scope>NUCLEOTIDE SEQUENCE [LARGE SCALE GENOMIC DNA]</scope>
    <source>
        <strain evidence="1 2">YJ016</strain>
    </source>
</reference>